<dbReference type="Gene3D" id="2.60.120.10">
    <property type="entry name" value="Jelly Rolls"/>
    <property type="match status" value="1"/>
</dbReference>
<dbReference type="Gene3D" id="1.10.10.60">
    <property type="entry name" value="Homeodomain-like"/>
    <property type="match status" value="2"/>
</dbReference>
<comment type="caution">
    <text evidence="5">The sequence shown here is derived from an EMBL/GenBank/DDBJ whole genome shotgun (WGS) entry which is preliminary data.</text>
</comment>
<dbReference type="PRINTS" id="PR00032">
    <property type="entry name" value="HTHARAC"/>
</dbReference>
<dbReference type="Pfam" id="PF12833">
    <property type="entry name" value="HTH_18"/>
    <property type="match status" value="1"/>
</dbReference>
<dbReference type="AlphaFoldDB" id="A0A3D9KHN9"/>
<dbReference type="SUPFAM" id="SSF51182">
    <property type="entry name" value="RmlC-like cupins"/>
    <property type="match status" value="1"/>
</dbReference>
<evidence type="ECO:0000313" key="5">
    <source>
        <dbReference type="EMBL" id="RED85406.1"/>
    </source>
</evidence>
<dbReference type="InterPro" id="IPR014710">
    <property type="entry name" value="RmlC-like_jellyroll"/>
</dbReference>
<dbReference type="InterPro" id="IPR018062">
    <property type="entry name" value="HTH_AraC-typ_CS"/>
</dbReference>
<keyword evidence="3" id="KW-0804">Transcription</keyword>
<keyword evidence="1" id="KW-0805">Transcription regulation</keyword>
<dbReference type="RefSeq" id="WP_116059830.1">
    <property type="nucleotide sequence ID" value="NZ_QRDZ01000004.1"/>
</dbReference>
<evidence type="ECO:0000259" key="4">
    <source>
        <dbReference type="PROSITE" id="PS01124"/>
    </source>
</evidence>
<protein>
    <submittedName>
        <fullName evidence="5">AraC-like DNA-binding protein</fullName>
    </submittedName>
</protein>
<accession>A0A3D9KHN9</accession>
<dbReference type="InterPro" id="IPR020449">
    <property type="entry name" value="Tscrpt_reg_AraC-type_HTH"/>
</dbReference>
<evidence type="ECO:0000256" key="3">
    <source>
        <dbReference type="ARBA" id="ARBA00023163"/>
    </source>
</evidence>
<dbReference type="GO" id="GO:0003700">
    <property type="term" value="F:DNA-binding transcription factor activity"/>
    <property type="evidence" value="ECO:0007669"/>
    <property type="project" value="InterPro"/>
</dbReference>
<dbReference type="SMART" id="SM00342">
    <property type="entry name" value="HTH_ARAC"/>
    <property type="match status" value="1"/>
</dbReference>
<evidence type="ECO:0000256" key="1">
    <source>
        <dbReference type="ARBA" id="ARBA00023015"/>
    </source>
</evidence>
<evidence type="ECO:0000256" key="2">
    <source>
        <dbReference type="ARBA" id="ARBA00023125"/>
    </source>
</evidence>
<dbReference type="SUPFAM" id="SSF46689">
    <property type="entry name" value="Homeodomain-like"/>
    <property type="match status" value="2"/>
</dbReference>
<organism evidence="5 6">
    <name type="scientific">Cohnella phaseoli</name>
    <dbReference type="NCBI Taxonomy" id="456490"/>
    <lineage>
        <taxon>Bacteria</taxon>
        <taxon>Bacillati</taxon>
        <taxon>Bacillota</taxon>
        <taxon>Bacilli</taxon>
        <taxon>Bacillales</taxon>
        <taxon>Paenibacillaceae</taxon>
        <taxon>Cohnella</taxon>
    </lineage>
</organism>
<keyword evidence="6" id="KW-1185">Reference proteome</keyword>
<dbReference type="Proteomes" id="UP000256977">
    <property type="component" value="Unassembled WGS sequence"/>
</dbReference>
<name>A0A3D9KHN9_9BACL</name>
<gene>
    <name evidence="5" type="ORF">DFP98_104111</name>
</gene>
<evidence type="ECO:0000313" key="6">
    <source>
        <dbReference type="Proteomes" id="UP000256977"/>
    </source>
</evidence>
<dbReference type="PROSITE" id="PS00041">
    <property type="entry name" value="HTH_ARAC_FAMILY_1"/>
    <property type="match status" value="1"/>
</dbReference>
<dbReference type="InterPro" id="IPR018060">
    <property type="entry name" value="HTH_AraC"/>
</dbReference>
<dbReference type="PROSITE" id="PS01124">
    <property type="entry name" value="HTH_ARAC_FAMILY_2"/>
    <property type="match status" value="1"/>
</dbReference>
<sequence length="299" mass="34605">MQIRAFGYDNSLDAAQSVQDNLSLFPLESRIGGLHPQHHELLYIIEGTLRITINNITYRMTGPAVLLIPLNTSHHLQFLSRIYRYTYWELQDDASETFPIPSDCETWNRLQADSDGSLPAVRAVYERIHALHQILMADWMRKQPELTRQISYSDIQAILALIRHVAKPDAKLYGKTSHPPVNRIASTVETVEILVRWMESSYWENFTLQKLCEYAHLNSSYLIRTFKAYKGVSPLQFLNNLRMSAAEKYLLESNMSVQDIAHATGFQTIHYFSRLFKQKYGKSPAHWRSEHKKTTSDSD</sequence>
<reference evidence="5 6" key="1">
    <citation type="submission" date="2018-07" db="EMBL/GenBank/DDBJ databases">
        <title>Genomic Encyclopedia of Type Strains, Phase III (KMG-III): the genomes of soil and plant-associated and newly described type strains.</title>
        <authorList>
            <person name="Whitman W."/>
        </authorList>
    </citation>
    <scope>NUCLEOTIDE SEQUENCE [LARGE SCALE GENOMIC DNA]</scope>
    <source>
        <strain evidence="5 6">CECT 7287</strain>
    </source>
</reference>
<keyword evidence="2 5" id="KW-0238">DNA-binding</keyword>
<dbReference type="PANTHER" id="PTHR43280:SF2">
    <property type="entry name" value="HTH-TYPE TRANSCRIPTIONAL REGULATOR EXSA"/>
    <property type="match status" value="1"/>
</dbReference>
<dbReference type="InterPro" id="IPR011051">
    <property type="entry name" value="RmlC_Cupin_sf"/>
</dbReference>
<dbReference type="PANTHER" id="PTHR43280">
    <property type="entry name" value="ARAC-FAMILY TRANSCRIPTIONAL REGULATOR"/>
    <property type="match status" value="1"/>
</dbReference>
<dbReference type="EMBL" id="QRDZ01000004">
    <property type="protein sequence ID" value="RED85406.1"/>
    <property type="molecule type" value="Genomic_DNA"/>
</dbReference>
<dbReference type="OrthoDB" id="2566489at2"/>
<proteinExistence type="predicted"/>
<dbReference type="InterPro" id="IPR009057">
    <property type="entry name" value="Homeodomain-like_sf"/>
</dbReference>
<dbReference type="GO" id="GO:0043565">
    <property type="term" value="F:sequence-specific DNA binding"/>
    <property type="evidence" value="ECO:0007669"/>
    <property type="project" value="InterPro"/>
</dbReference>
<feature type="domain" description="HTH araC/xylS-type" evidence="4">
    <location>
        <begin position="192"/>
        <end position="290"/>
    </location>
</feature>